<feature type="transmembrane region" description="Helical" evidence="7">
    <location>
        <begin position="152"/>
        <end position="171"/>
    </location>
</feature>
<dbReference type="PANTHER" id="PTHR36838:SF1">
    <property type="entry name" value="SLR1864 PROTEIN"/>
    <property type="match status" value="1"/>
</dbReference>
<evidence type="ECO:0000256" key="5">
    <source>
        <dbReference type="ARBA" id="ARBA00022989"/>
    </source>
</evidence>
<dbReference type="Pfam" id="PF03547">
    <property type="entry name" value="Mem_trans"/>
    <property type="match status" value="2"/>
</dbReference>
<keyword evidence="6 7" id="KW-0472">Membrane</keyword>
<dbReference type="InterPro" id="IPR004776">
    <property type="entry name" value="Mem_transp_PIN-like"/>
</dbReference>
<evidence type="ECO:0008006" key="10">
    <source>
        <dbReference type="Google" id="ProtNLM"/>
    </source>
</evidence>
<dbReference type="eggNOG" id="COG0679">
    <property type="taxonomic scope" value="Bacteria"/>
</dbReference>
<dbReference type="Proteomes" id="UP000028302">
    <property type="component" value="Unassembled WGS sequence"/>
</dbReference>
<evidence type="ECO:0000256" key="4">
    <source>
        <dbReference type="ARBA" id="ARBA00022692"/>
    </source>
</evidence>
<dbReference type="RefSeq" id="WP_037340626.1">
    <property type="nucleotide sequence ID" value="NZ_APNK01000037.1"/>
</dbReference>
<feature type="transmembrane region" description="Helical" evidence="7">
    <location>
        <begin position="89"/>
        <end position="112"/>
    </location>
</feature>
<gene>
    <name evidence="8" type="ORF">C41B8_16284</name>
</gene>
<dbReference type="AlphaFoldDB" id="A0A084IHJ2"/>
<organism evidence="8 9">
    <name type="scientific">Salinisphaera hydrothermalis (strain C41B8)</name>
    <dbReference type="NCBI Taxonomy" id="1304275"/>
    <lineage>
        <taxon>Bacteria</taxon>
        <taxon>Pseudomonadati</taxon>
        <taxon>Pseudomonadota</taxon>
        <taxon>Gammaproteobacteria</taxon>
        <taxon>Salinisphaerales</taxon>
        <taxon>Salinisphaeraceae</taxon>
        <taxon>Salinisphaera</taxon>
    </lineage>
</organism>
<evidence type="ECO:0000313" key="8">
    <source>
        <dbReference type="EMBL" id="KEZ76176.1"/>
    </source>
</evidence>
<protein>
    <recommendedName>
        <fullName evidence="10">Auxin efflux carrier</fullName>
    </recommendedName>
</protein>
<feature type="transmembrane region" description="Helical" evidence="7">
    <location>
        <begin position="237"/>
        <end position="256"/>
    </location>
</feature>
<dbReference type="STRING" id="1304275.C41B8_16284"/>
<evidence type="ECO:0000313" key="9">
    <source>
        <dbReference type="Proteomes" id="UP000028302"/>
    </source>
</evidence>
<evidence type="ECO:0000256" key="2">
    <source>
        <dbReference type="ARBA" id="ARBA00022448"/>
    </source>
</evidence>
<comment type="caution">
    <text evidence="8">The sequence shown here is derived from an EMBL/GenBank/DDBJ whole genome shotgun (WGS) entry which is preliminary data.</text>
</comment>
<keyword evidence="2" id="KW-0813">Transport</keyword>
<accession>A0A084IHJ2</accession>
<dbReference type="OrthoDB" id="3238001at2"/>
<evidence type="ECO:0000256" key="7">
    <source>
        <dbReference type="SAM" id="Phobius"/>
    </source>
</evidence>
<sequence>MILRIFETIVPVFGVIGIGYFYGRRFAPNMRAANGLNITVFTPALIFYALTEQSGRHLDLGLAALGAVVVVFGAGALGWLWVWATGRRAAVYVPPIMFPNCGNLGLPVAHLAFGNEGLALMVVLMVVENTLQFTVGLWLLGERVSPRALARNPMLVATAAGMICMAMGWQAPAMIEPAIKMLGDVSIPLMLISLGVRLSGGTQGQWSAGLIGGLAAPVAGLAVAIPFVWIAQPGQTLAALIIIFGVMPPAVLNYMLAEMYDVEPQHVAAIVAVGHVIALIALPLTLAFVL</sequence>
<evidence type="ECO:0000256" key="1">
    <source>
        <dbReference type="ARBA" id="ARBA00004141"/>
    </source>
</evidence>
<keyword evidence="9" id="KW-1185">Reference proteome</keyword>
<keyword evidence="4 7" id="KW-0812">Transmembrane</keyword>
<reference evidence="8 9" key="1">
    <citation type="submission" date="2013-03" db="EMBL/GenBank/DDBJ databases">
        <title>Salinisphaera hydrothermalis C41B8 Genome Sequencing.</title>
        <authorList>
            <person name="Li C."/>
            <person name="Lai Q."/>
            <person name="Shao Z."/>
        </authorList>
    </citation>
    <scope>NUCLEOTIDE SEQUENCE [LARGE SCALE GENOMIC DNA]</scope>
    <source>
        <strain evidence="8 9">C41B8</strain>
    </source>
</reference>
<feature type="transmembrane region" description="Helical" evidence="7">
    <location>
        <begin position="208"/>
        <end position="231"/>
    </location>
</feature>
<dbReference type="EMBL" id="APNK01000037">
    <property type="protein sequence ID" value="KEZ76176.1"/>
    <property type="molecule type" value="Genomic_DNA"/>
</dbReference>
<dbReference type="PANTHER" id="PTHR36838">
    <property type="entry name" value="AUXIN EFFLUX CARRIER FAMILY PROTEIN"/>
    <property type="match status" value="1"/>
</dbReference>
<proteinExistence type="predicted"/>
<comment type="subcellular location">
    <subcellularLocation>
        <location evidence="1">Membrane</location>
        <topology evidence="1">Multi-pass membrane protein</topology>
    </subcellularLocation>
</comment>
<keyword evidence="5 7" id="KW-1133">Transmembrane helix</keyword>
<feature type="transmembrane region" description="Helical" evidence="7">
    <location>
        <begin position="118"/>
        <end position="140"/>
    </location>
</feature>
<evidence type="ECO:0000256" key="6">
    <source>
        <dbReference type="ARBA" id="ARBA00023136"/>
    </source>
</evidence>
<feature type="transmembrane region" description="Helical" evidence="7">
    <location>
        <begin position="6"/>
        <end position="23"/>
    </location>
</feature>
<keyword evidence="3" id="KW-1003">Cell membrane</keyword>
<feature type="transmembrane region" description="Helical" evidence="7">
    <location>
        <begin position="62"/>
        <end position="82"/>
    </location>
</feature>
<dbReference type="GO" id="GO:0016020">
    <property type="term" value="C:membrane"/>
    <property type="evidence" value="ECO:0007669"/>
    <property type="project" value="UniProtKB-SubCell"/>
</dbReference>
<dbReference type="GO" id="GO:0055085">
    <property type="term" value="P:transmembrane transport"/>
    <property type="evidence" value="ECO:0007669"/>
    <property type="project" value="InterPro"/>
</dbReference>
<evidence type="ECO:0000256" key="3">
    <source>
        <dbReference type="ARBA" id="ARBA00022475"/>
    </source>
</evidence>
<name>A0A084IHJ2_SALHC</name>
<feature type="transmembrane region" description="Helical" evidence="7">
    <location>
        <begin position="32"/>
        <end position="50"/>
    </location>
</feature>
<feature type="transmembrane region" description="Helical" evidence="7">
    <location>
        <begin position="268"/>
        <end position="289"/>
    </location>
</feature>